<evidence type="ECO:0000313" key="1">
    <source>
        <dbReference type="EMBL" id="TQR79565.1"/>
    </source>
</evidence>
<dbReference type="InterPro" id="IPR012349">
    <property type="entry name" value="Split_barrel_FMN-bd"/>
</dbReference>
<reference evidence="1 2" key="1">
    <citation type="submission" date="2018-10" db="EMBL/GenBank/DDBJ databases">
        <title>Draft genome of Mycobacterium hodleri strain B.</title>
        <authorList>
            <person name="Amande T.J."/>
            <person name="Mcgenity T.J."/>
        </authorList>
    </citation>
    <scope>NUCLEOTIDE SEQUENCE [LARGE SCALE GENOMIC DNA]</scope>
    <source>
        <strain evidence="1 2">B</strain>
    </source>
</reference>
<keyword evidence="2" id="KW-1185">Reference proteome</keyword>
<dbReference type="AlphaFoldDB" id="A0A544VQ96"/>
<comment type="caution">
    <text evidence="1">The sequence shown here is derived from an EMBL/GenBank/DDBJ whole genome shotgun (WGS) entry which is preliminary data.</text>
</comment>
<dbReference type="Proteomes" id="UP000315759">
    <property type="component" value="Unassembled WGS sequence"/>
</dbReference>
<gene>
    <name evidence="1" type="ORF">D8S82_33520</name>
</gene>
<protein>
    <submittedName>
        <fullName evidence="1">Flavin reductase</fullName>
    </submittedName>
</protein>
<proteinExistence type="predicted"/>
<sequence>MKSSPTLQTRTPLANLRHVFAHVPSGVAAVSAIVDGVPVVLVASSFQVGISADPPLVLFSVQH</sequence>
<dbReference type="EMBL" id="VIFX01000144">
    <property type="protein sequence ID" value="TQR79565.1"/>
    <property type="molecule type" value="Genomic_DNA"/>
</dbReference>
<feature type="non-terminal residue" evidence="1">
    <location>
        <position position="63"/>
    </location>
</feature>
<accession>A0A544VQ96</accession>
<dbReference type="SUPFAM" id="SSF50475">
    <property type="entry name" value="FMN-binding split barrel"/>
    <property type="match status" value="1"/>
</dbReference>
<name>A0A544VQ96_9MYCO</name>
<dbReference type="Gene3D" id="2.30.110.10">
    <property type="entry name" value="Electron Transport, Fmn-binding Protein, Chain A"/>
    <property type="match status" value="1"/>
</dbReference>
<organism evidence="1 2">
    <name type="scientific">Mycolicibacterium hodleri</name>
    <dbReference type="NCBI Taxonomy" id="49897"/>
    <lineage>
        <taxon>Bacteria</taxon>
        <taxon>Bacillati</taxon>
        <taxon>Actinomycetota</taxon>
        <taxon>Actinomycetes</taxon>
        <taxon>Mycobacteriales</taxon>
        <taxon>Mycobacteriaceae</taxon>
        <taxon>Mycolicibacterium</taxon>
    </lineage>
</organism>
<evidence type="ECO:0000313" key="2">
    <source>
        <dbReference type="Proteomes" id="UP000315759"/>
    </source>
</evidence>